<comment type="caution">
    <text evidence="1">The sequence shown here is derived from an EMBL/GenBank/DDBJ whole genome shotgun (WGS) entry which is preliminary data.</text>
</comment>
<accession>A0ABW4YPY2</accession>
<reference evidence="2" key="1">
    <citation type="journal article" date="2019" name="Int. J. Syst. Evol. Microbiol.">
        <title>The Global Catalogue of Microorganisms (GCM) 10K type strain sequencing project: providing services to taxonomists for standard genome sequencing and annotation.</title>
        <authorList>
            <consortium name="The Broad Institute Genomics Platform"/>
            <consortium name="The Broad Institute Genome Sequencing Center for Infectious Disease"/>
            <person name="Wu L."/>
            <person name="Ma J."/>
        </authorList>
    </citation>
    <scope>NUCLEOTIDE SEQUENCE [LARGE SCALE GENOMIC DNA]</scope>
    <source>
        <strain evidence="2">GH52</strain>
    </source>
</reference>
<dbReference type="EMBL" id="JBHUHO010000041">
    <property type="protein sequence ID" value="MFD2117544.1"/>
    <property type="molecule type" value="Genomic_DNA"/>
</dbReference>
<evidence type="ECO:0008006" key="3">
    <source>
        <dbReference type="Google" id="ProtNLM"/>
    </source>
</evidence>
<organism evidence="1 2">
    <name type="scientific">Paenibacillus yanchengensis</name>
    <dbReference type="NCBI Taxonomy" id="2035833"/>
    <lineage>
        <taxon>Bacteria</taxon>
        <taxon>Bacillati</taxon>
        <taxon>Bacillota</taxon>
        <taxon>Bacilli</taxon>
        <taxon>Bacillales</taxon>
        <taxon>Paenibacillaceae</taxon>
        <taxon>Paenibacillus</taxon>
    </lineage>
</organism>
<dbReference type="Proteomes" id="UP001597362">
    <property type="component" value="Unassembled WGS sequence"/>
</dbReference>
<protein>
    <recommendedName>
        <fullName evidence="3">Lipoprotein</fullName>
    </recommendedName>
</protein>
<sequence length="221" mass="25117">MKKKAERFSKRMMQLSIVIISVVMIGLLSACAKDKLDVKKEVQNSVNKMEQTMDEQVSSEGSVSIEPYDFVKNNEDYEAIIALGWTALPELKQLLEDAEQDSFIEYVYAVALEQLSKVDLMKESVWKTGKEFLTRYTAYVQEIPEKVETIVAQFVSDQEKVEQLKALGVPAIPYIFDIIGYGNEELSPALDYLTDNKSKGDVNKWGVENVKQLNMLQDLAR</sequence>
<name>A0ABW4YPY2_9BACL</name>
<gene>
    <name evidence="1" type="ORF">ACFSJH_17575</name>
</gene>
<keyword evidence="2" id="KW-1185">Reference proteome</keyword>
<dbReference type="PROSITE" id="PS51257">
    <property type="entry name" value="PROKAR_LIPOPROTEIN"/>
    <property type="match status" value="1"/>
</dbReference>
<evidence type="ECO:0000313" key="1">
    <source>
        <dbReference type="EMBL" id="MFD2117544.1"/>
    </source>
</evidence>
<dbReference type="RefSeq" id="WP_377774795.1">
    <property type="nucleotide sequence ID" value="NZ_JBHUHO010000041.1"/>
</dbReference>
<proteinExistence type="predicted"/>
<evidence type="ECO:0000313" key="2">
    <source>
        <dbReference type="Proteomes" id="UP001597362"/>
    </source>
</evidence>